<dbReference type="EMBL" id="JAENRR010000027">
    <property type="protein sequence ID" value="MBK3518110.1"/>
    <property type="molecule type" value="Genomic_DNA"/>
</dbReference>
<dbReference type="SUPFAM" id="SSF54060">
    <property type="entry name" value="His-Me finger endonucleases"/>
    <property type="match status" value="1"/>
</dbReference>
<feature type="domain" description="Fibronectin type-III" evidence="6">
    <location>
        <begin position="256"/>
        <end position="346"/>
    </location>
</feature>
<dbReference type="NCBIfam" id="TIGR04183">
    <property type="entry name" value="Por_Secre_tail"/>
    <property type="match status" value="1"/>
</dbReference>
<feature type="chain" id="PRO_5045952137" evidence="5">
    <location>
        <begin position="25"/>
        <end position="599"/>
    </location>
</feature>
<dbReference type="InterPro" id="IPR036116">
    <property type="entry name" value="FN3_sf"/>
</dbReference>
<accession>A0ABS1HKB8</accession>
<dbReference type="SUPFAM" id="SSF49265">
    <property type="entry name" value="Fibronectin type III"/>
    <property type="match status" value="1"/>
</dbReference>
<evidence type="ECO:0000313" key="8">
    <source>
        <dbReference type="EMBL" id="MBK3518110.1"/>
    </source>
</evidence>
<feature type="domain" description="LTD" evidence="7">
    <location>
        <begin position="337"/>
        <end position="526"/>
    </location>
</feature>
<dbReference type="PROSITE" id="PS50853">
    <property type="entry name" value="FN3"/>
    <property type="match status" value="1"/>
</dbReference>
<evidence type="ECO:0000256" key="1">
    <source>
        <dbReference type="ARBA" id="ARBA00006429"/>
    </source>
</evidence>
<evidence type="ECO:0000313" key="9">
    <source>
        <dbReference type="Proteomes" id="UP000605676"/>
    </source>
</evidence>
<evidence type="ECO:0000256" key="3">
    <source>
        <dbReference type="ARBA" id="ARBA00022801"/>
    </source>
</evidence>
<dbReference type="Proteomes" id="UP000605676">
    <property type="component" value="Unassembled WGS sequence"/>
</dbReference>
<dbReference type="InterPro" id="IPR026444">
    <property type="entry name" value="Secre_tail"/>
</dbReference>
<dbReference type="PANTHER" id="PTHR33607:SF2">
    <property type="entry name" value="ENDONUCLEASE-1"/>
    <property type="match status" value="1"/>
</dbReference>
<evidence type="ECO:0000256" key="2">
    <source>
        <dbReference type="ARBA" id="ARBA00022722"/>
    </source>
</evidence>
<feature type="compositionally biased region" description="Polar residues" evidence="4">
    <location>
        <begin position="160"/>
        <end position="170"/>
    </location>
</feature>
<feature type="region of interest" description="Disordered" evidence="4">
    <location>
        <begin position="149"/>
        <end position="176"/>
    </location>
</feature>
<comment type="similarity">
    <text evidence="1">Belongs to the EndA/NucM nuclease family.</text>
</comment>
<sequence>MRTFLRVSVVLCLVLLLSGLNSLAQEPPTTLNGEALKQWLKSNWYSGKHSELGYSLARQKMYQSIDNDNNTITCVYSGYEKSWQSTNTSTNPDPVNCEHTVPQSFFGEAEPMRSDIHHLFPTYGSWNSERSNNPFSEINDDHTTRWMYGSNSQSSKPSSNIDYYSESTGSRFEPREDHKGNCARAIFYFYTMYASTVGDISSVGNLNTLYQWHLSDPVDAAEISRNDDIETFQGNRNPYVDYPELVERAFINYTSGPLVPTVSIQSSETEITISWTNVDNETGYKVYRSTDNINFFELGTLGVDVLQFEDHSVVGSANYYYYVIAFNGDGNSAESNVVSAALLWSGGGADDLFFSEYIEGAASDKVLEISNFTGSEVDLSNYSIKKQINGGGLWTDELVLSGSIDNGDVYVVCNSGSSTAIKSIADLLTDSWALGFNGNDPIGLFKNGTYIDAIGTFNNSSFWGEDVTLVRKSYVNSPSTTFNENDWESNSKGTISNLGMHTMDAPTDIDDELSTPLKIKVYPIPAKDNLTVEVLGNEIFRQVTISLIDVTGKVVYSKLIKVGGSVIRNEMIASGFNQGMYFLRLEVDGKLAIRKVIIQ</sequence>
<reference evidence="8 9" key="1">
    <citation type="submission" date="2021-01" db="EMBL/GenBank/DDBJ databases">
        <title>Carboxyliciviraga sp.nov., isolated from coastal sediments.</title>
        <authorList>
            <person name="Lu D."/>
            <person name="Zhang T."/>
        </authorList>
    </citation>
    <scope>NUCLEOTIDE SEQUENCE [LARGE SCALE GENOMIC DNA]</scope>
    <source>
        <strain evidence="8 9">N1Y132</strain>
    </source>
</reference>
<dbReference type="PROSITE" id="PS51841">
    <property type="entry name" value="LTD"/>
    <property type="match status" value="1"/>
</dbReference>
<dbReference type="InterPro" id="IPR044925">
    <property type="entry name" value="His-Me_finger_sf"/>
</dbReference>
<dbReference type="Pfam" id="PF18962">
    <property type="entry name" value="Por_Secre_tail"/>
    <property type="match status" value="1"/>
</dbReference>
<dbReference type="Pfam" id="PF00932">
    <property type="entry name" value="LTD"/>
    <property type="match status" value="1"/>
</dbReference>
<dbReference type="InterPro" id="IPR001322">
    <property type="entry name" value="Lamin_tail_dom"/>
</dbReference>
<dbReference type="InterPro" id="IPR013783">
    <property type="entry name" value="Ig-like_fold"/>
</dbReference>
<gene>
    <name evidence="8" type="ORF">JIV24_12265</name>
</gene>
<evidence type="ECO:0000256" key="4">
    <source>
        <dbReference type="SAM" id="MobiDB-lite"/>
    </source>
</evidence>
<keyword evidence="9" id="KW-1185">Reference proteome</keyword>
<dbReference type="Pfam" id="PF04231">
    <property type="entry name" value="Endonuclease_1"/>
    <property type="match status" value="1"/>
</dbReference>
<protein>
    <submittedName>
        <fullName evidence="8">Endonuclease</fullName>
    </submittedName>
</protein>
<proteinExistence type="inferred from homology"/>
<dbReference type="InterPro" id="IPR007346">
    <property type="entry name" value="Endonuclease-I"/>
</dbReference>
<evidence type="ECO:0000259" key="6">
    <source>
        <dbReference type="PROSITE" id="PS50853"/>
    </source>
</evidence>
<dbReference type="PANTHER" id="PTHR33607">
    <property type="entry name" value="ENDONUCLEASE-1"/>
    <property type="match status" value="1"/>
</dbReference>
<keyword evidence="3" id="KW-0378">Hydrolase</keyword>
<keyword evidence="5" id="KW-0732">Signal</keyword>
<dbReference type="CDD" id="cd00063">
    <property type="entry name" value="FN3"/>
    <property type="match status" value="1"/>
</dbReference>
<dbReference type="RefSeq" id="WP_200465337.1">
    <property type="nucleotide sequence ID" value="NZ_JAENRR010000027.1"/>
</dbReference>
<feature type="compositionally biased region" description="Low complexity" evidence="4">
    <location>
        <begin position="150"/>
        <end position="159"/>
    </location>
</feature>
<feature type="signal peptide" evidence="5">
    <location>
        <begin position="1"/>
        <end position="24"/>
    </location>
</feature>
<evidence type="ECO:0000256" key="5">
    <source>
        <dbReference type="SAM" id="SignalP"/>
    </source>
</evidence>
<comment type="caution">
    <text evidence="8">The sequence shown here is derived from an EMBL/GenBank/DDBJ whole genome shotgun (WGS) entry which is preliminary data.</text>
</comment>
<dbReference type="GO" id="GO:0004519">
    <property type="term" value="F:endonuclease activity"/>
    <property type="evidence" value="ECO:0007669"/>
    <property type="project" value="UniProtKB-KW"/>
</dbReference>
<dbReference type="Gene3D" id="2.60.40.10">
    <property type="entry name" value="Immunoglobulins"/>
    <property type="match status" value="1"/>
</dbReference>
<evidence type="ECO:0000259" key="7">
    <source>
        <dbReference type="PROSITE" id="PS51841"/>
    </source>
</evidence>
<name>A0ABS1HKB8_9BACT</name>
<keyword evidence="2" id="KW-0540">Nuclease</keyword>
<organism evidence="8 9">
    <name type="scientific">Carboxylicivirga marina</name>
    <dbReference type="NCBI Taxonomy" id="2800988"/>
    <lineage>
        <taxon>Bacteria</taxon>
        <taxon>Pseudomonadati</taxon>
        <taxon>Bacteroidota</taxon>
        <taxon>Bacteroidia</taxon>
        <taxon>Marinilabiliales</taxon>
        <taxon>Marinilabiliaceae</taxon>
        <taxon>Carboxylicivirga</taxon>
    </lineage>
</organism>
<keyword evidence="8" id="KW-0255">Endonuclease</keyword>
<dbReference type="InterPro" id="IPR003961">
    <property type="entry name" value="FN3_dom"/>
</dbReference>